<evidence type="ECO:0008006" key="13">
    <source>
        <dbReference type="Google" id="ProtNLM"/>
    </source>
</evidence>
<evidence type="ECO:0000259" key="10">
    <source>
        <dbReference type="PROSITE" id="PS50888"/>
    </source>
</evidence>
<dbReference type="SUPFAM" id="SSF47459">
    <property type="entry name" value="HLH, helix-loop-helix DNA-binding domain"/>
    <property type="match status" value="1"/>
</dbReference>
<feature type="region of interest" description="Disordered" evidence="8">
    <location>
        <begin position="1599"/>
        <end position="1627"/>
    </location>
</feature>
<dbReference type="Pfam" id="PF23172">
    <property type="entry name" value="bHLH_NCOA"/>
    <property type="match status" value="1"/>
</dbReference>
<evidence type="ECO:0000256" key="4">
    <source>
        <dbReference type="ARBA" id="ARBA00023015"/>
    </source>
</evidence>
<dbReference type="Proteomes" id="UP001153269">
    <property type="component" value="Unassembled WGS sequence"/>
</dbReference>
<dbReference type="SMART" id="SM01151">
    <property type="entry name" value="DUF1518"/>
    <property type="match status" value="1"/>
</dbReference>
<dbReference type="SUPFAM" id="SSF55785">
    <property type="entry name" value="PYP-like sensor domain (PAS domain)"/>
    <property type="match status" value="2"/>
</dbReference>
<dbReference type="GO" id="GO:0016922">
    <property type="term" value="F:nuclear receptor binding"/>
    <property type="evidence" value="ECO:0007669"/>
    <property type="project" value="InterPro"/>
</dbReference>
<feature type="region of interest" description="Disordered" evidence="8">
    <location>
        <begin position="807"/>
        <end position="853"/>
    </location>
</feature>
<feature type="compositionally biased region" description="Polar residues" evidence="8">
    <location>
        <begin position="549"/>
        <end position="610"/>
    </location>
</feature>
<reference evidence="11" key="1">
    <citation type="submission" date="2020-03" db="EMBL/GenBank/DDBJ databases">
        <authorList>
            <person name="Weist P."/>
        </authorList>
    </citation>
    <scope>NUCLEOTIDE SEQUENCE</scope>
</reference>
<dbReference type="InterPro" id="IPR035965">
    <property type="entry name" value="PAS-like_dom_sf"/>
</dbReference>
<dbReference type="Pfam" id="PF14598">
    <property type="entry name" value="PAS_11"/>
    <property type="match status" value="1"/>
</dbReference>
<dbReference type="InterPro" id="IPR037077">
    <property type="entry name" value="Nuc_rcpt_coact_Ncoa_int_sf"/>
</dbReference>
<feature type="region of interest" description="Disordered" evidence="8">
    <location>
        <begin position="548"/>
        <end position="750"/>
    </location>
</feature>
<feature type="region of interest" description="Disordered" evidence="8">
    <location>
        <begin position="1450"/>
        <end position="1507"/>
    </location>
</feature>
<protein>
    <recommendedName>
        <fullName evidence="13">Nuclear receptor coactivator 1</fullName>
    </recommendedName>
</protein>
<dbReference type="InterPro" id="IPR036638">
    <property type="entry name" value="HLH_DNA-bd_sf"/>
</dbReference>
<dbReference type="SUPFAM" id="SSF69125">
    <property type="entry name" value="Nuclear receptor coactivator interlocking domain"/>
    <property type="match status" value="1"/>
</dbReference>
<feature type="compositionally biased region" description="Polar residues" evidence="8">
    <location>
        <begin position="1387"/>
        <end position="1399"/>
    </location>
</feature>
<dbReference type="Pfam" id="PF00989">
    <property type="entry name" value="PAS"/>
    <property type="match status" value="1"/>
</dbReference>
<feature type="domain" description="PAS" evidence="9">
    <location>
        <begin position="288"/>
        <end position="359"/>
    </location>
</feature>
<evidence type="ECO:0000256" key="2">
    <source>
        <dbReference type="ARBA" id="ARBA00009933"/>
    </source>
</evidence>
<feature type="compositionally biased region" description="Polar residues" evidence="8">
    <location>
        <begin position="1495"/>
        <end position="1506"/>
    </location>
</feature>
<dbReference type="NCBIfam" id="TIGR00229">
    <property type="entry name" value="sensory_box"/>
    <property type="match status" value="1"/>
</dbReference>
<dbReference type="SMART" id="SM00091">
    <property type="entry name" value="PAS"/>
    <property type="match status" value="1"/>
</dbReference>
<organism evidence="11 12">
    <name type="scientific">Pleuronectes platessa</name>
    <name type="common">European plaice</name>
    <dbReference type="NCBI Taxonomy" id="8262"/>
    <lineage>
        <taxon>Eukaryota</taxon>
        <taxon>Metazoa</taxon>
        <taxon>Chordata</taxon>
        <taxon>Craniata</taxon>
        <taxon>Vertebrata</taxon>
        <taxon>Euteleostomi</taxon>
        <taxon>Actinopterygii</taxon>
        <taxon>Neopterygii</taxon>
        <taxon>Teleostei</taxon>
        <taxon>Neoteleostei</taxon>
        <taxon>Acanthomorphata</taxon>
        <taxon>Carangaria</taxon>
        <taxon>Pleuronectiformes</taxon>
        <taxon>Pleuronectoidei</taxon>
        <taxon>Pleuronectidae</taxon>
        <taxon>Pleuronectes</taxon>
    </lineage>
</organism>
<evidence type="ECO:0000256" key="7">
    <source>
        <dbReference type="ARBA" id="ARBA00023242"/>
    </source>
</evidence>
<feature type="compositionally biased region" description="Basic and acidic residues" evidence="8">
    <location>
        <begin position="897"/>
        <end position="910"/>
    </location>
</feature>
<evidence type="ECO:0000256" key="1">
    <source>
        <dbReference type="ARBA" id="ARBA00004123"/>
    </source>
</evidence>
<feature type="region of interest" description="Disordered" evidence="8">
    <location>
        <begin position="63"/>
        <end position="118"/>
    </location>
</feature>
<keyword evidence="3" id="KW-0677">Repeat</keyword>
<feature type="compositionally biased region" description="Low complexity" evidence="8">
    <location>
        <begin position="623"/>
        <end position="637"/>
    </location>
</feature>
<dbReference type="InterPro" id="IPR000014">
    <property type="entry name" value="PAS"/>
</dbReference>
<dbReference type="EMBL" id="CADEAL010004027">
    <property type="protein sequence ID" value="CAB1449775.1"/>
    <property type="molecule type" value="Genomic_DNA"/>
</dbReference>
<feature type="compositionally biased region" description="Low complexity" evidence="8">
    <location>
        <begin position="765"/>
        <end position="778"/>
    </location>
</feature>
<dbReference type="InterPro" id="IPR011598">
    <property type="entry name" value="bHLH_dom"/>
</dbReference>
<sequence length="1627" mass="173183">MRKNTFELYLQPKQLSFHPVRSGTVTSLQGIAGPQISSEANWLPPLHLGWCLATEWLWSHNPTTSSSTTSTHQQQRSSSIISTLRPPLTSPPPGSPSSFKLCSEPWTRPPQTPHDSPTGALDQTLSCLWNLREQLWCVFSFTLHARLAESLKATVSVQTSPARQINYKEAGQLKLKMSAVGESPLDPATPESRKRKGSPCDTSGQSLEKRRRELECRYIEELAELLSSNMGDIASLSVKPDKCHILKSTVDQIQQIKRREQEKAALLSPDDEVQKSDISSSSQGLVEKEALGPLLLEALDGFFFVVNREGRIVFVSENVTSYLGYTQEELMTSSVYNILHVGDHNEFVRNLLPKSLVNGVPWPQEAARRNSHTFNCRMLKRPPDEVGSENLEARQQYEIMQCFTVSQPQAKQQEEGDDLQSCLICIACRIPRAQPVNSESFITKQDPTGKIISIETSALRATGRPGWEDLVRKCIYAFFQPQGKEPSHAKKLLHEVMTHGSAISPLYHFSLSDGTPLSAQTRCKFFCPPNPDVQPFIMGFHTIDREHNTASSQENTTPTLGSLAQTPSRSPTLPPGSNSTQGSGLASSGLHPNNSNASSHGHDPATSTGYVTPCRTCPQQVNSPSPLSSPLTATPTSFMSPRMPRASPGLGGSPRVPGNPFSPSTPGLHSPTGALSSGGSLNRQQSGGDGGCGSTGSFSLSSPVPQRQASTPTGSSTQPASVKHPEGGGGGRGEDSVKAPLPSASQLGTPRLNLLLNVNGTAVESNNNNNNKNNSTSSPHPPNPAPAPQCPASHSTLTERHKILHRLLQDSSPNDSSTAAEDGLNKSEGDIKREAPACPALTPSSKPSSREPQDHQLLRFLLDTDEKDLGDLPPPSALSLQTSGPACVSPKPCPIGENRRDSRRDSRDSTMSDGPVDMDALTQLLPGLRGPSGAKQGSEGPTTPGSPRAGPPAQLQSPMPQLQSPLSQPQSIPQLQSPSPQLQSPSPQLKLQSPPQLQPGEVSTPRNVKRESPGTPNRGLSDGRPLSGCSLQTQSVFDFCSPPTPSKIPTQGQGDPFHTPKDSSPFPEAEVINPFSSSTGLTKMDVGDSQFQPLALSDTLSFDGLGALQAPLASPQEQCVPCTLDEVLGPLTAPEGRTDEKALLEQLVSFLSGTDESELAELDKALGIDKLVQGGCFDPLPQTFPSQQPTATPVSLDPKLPSYPSQFTAAPQAQFPPELATVGPQGLGFGAPRGAFPGGAGMVRPGVARPQGTGAQLRLPPNQLRLQLQQRLQGPQQLQNRLAAINPFPAGHVNMGVRQGVPQPQIPSQPPLNAQMLAQRQRELYSVQHRQRQLFQQKVMLMRQNLAGAPTAAVGPVGAARVSKGSPTTPQQQQQQQFNFPPGFNPMTGNPPTSPSHFSPLSGAPLDNKLSARAPLSSPTLMGGVQGQFSSSISSSLQQSLFQQFGGSALVQQDPSFPPDMSPTSPLLSPQNSTSQSPLLQQAPPPGYQSPDMKSWQQTGIGSNSLFSQSGQSAGQAFGQQGVYNNMSITVSMAGGSGGVGSLPPMGQPVGLSNSNLSSVGSVCSDQQVQQVQVFADVQCTVNLVGGDSYLNQGSIAAAASQKGPGPQGAQNNQAQQKSLLQQLLTE</sequence>
<dbReference type="FunFam" id="4.10.280.10:FF:000008">
    <property type="entry name" value="Nuclear receptor coactivator"/>
    <property type="match status" value="1"/>
</dbReference>
<dbReference type="Gene3D" id="4.10.280.10">
    <property type="entry name" value="Helix-loop-helix DNA-binding domain"/>
    <property type="match status" value="1"/>
</dbReference>
<dbReference type="CDD" id="cd00130">
    <property type="entry name" value="PAS"/>
    <property type="match status" value="1"/>
</dbReference>
<keyword evidence="7" id="KW-0539">Nucleus</keyword>
<feature type="compositionally biased region" description="Low complexity" evidence="8">
    <location>
        <begin position="1602"/>
        <end position="1627"/>
    </location>
</feature>
<accession>A0A9N7Z3B7</accession>
<dbReference type="GO" id="GO:0032870">
    <property type="term" value="P:cellular response to hormone stimulus"/>
    <property type="evidence" value="ECO:0007669"/>
    <property type="project" value="TreeGrafter"/>
</dbReference>
<dbReference type="CDD" id="cd18948">
    <property type="entry name" value="bHLH-PAS_NCoA1_SRC1"/>
    <property type="match status" value="1"/>
</dbReference>
<dbReference type="Pfam" id="PF08832">
    <property type="entry name" value="SRC-1"/>
    <property type="match status" value="1"/>
</dbReference>
<comment type="similarity">
    <text evidence="2">Belongs to the SRC/p160 nuclear receptor coactivator family.</text>
</comment>
<evidence type="ECO:0000256" key="6">
    <source>
        <dbReference type="ARBA" id="ARBA00023163"/>
    </source>
</evidence>
<dbReference type="InterPro" id="IPR017426">
    <property type="entry name" value="Nuclear_rcpt_coactivator"/>
</dbReference>
<feature type="compositionally biased region" description="Polar residues" evidence="8">
    <location>
        <begin position="661"/>
        <end position="685"/>
    </location>
</feature>
<proteinExistence type="inferred from homology"/>
<evidence type="ECO:0000256" key="3">
    <source>
        <dbReference type="ARBA" id="ARBA00022737"/>
    </source>
</evidence>
<dbReference type="Gene3D" id="6.10.140.410">
    <property type="match status" value="1"/>
</dbReference>
<evidence type="ECO:0000256" key="5">
    <source>
        <dbReference type="ARBA" id="ARBA00023159"/>
    </source>
</evidence>
<feature type="domain" description="BHLH" evidence="10">
    <location>
        <begin position="199"/>
        <end position="256"/>
    </location>
</feature>
<evidence type="ECO:0000313" key="11">
    <source>
        <dbReference type="EMBL" id="CAB1449775.1"/>
    </source>
</evidence>
<dbReference type="PANTHER" id="PTHR10684:SF1">
    <property type="entry name" value="NUCLEAR RECEPTOR COACTIVATOR 1"/>
    <property type="match status" value="1"/>
</dbReference>
<feature type="compositionally biased region" description="Pro residues" evidence="8">
    <location>
        <begin position="779"/>
        <end position="789"/>
    </location>
</feature>
<dbReference type="InterPro" id="IPR014920">
    <property type="entry name" value="Nuc_rcpt_coact_Ncoa-typ"/>
</dbReference>
<dbReference type="InterPro" id="IPR009110">
    <property type="entry name" value="Nuc_rcpt_coact"/>
</dbReference>
<evidence type="ECO:0000256" key="8">
    <source>
        <dbReference type="SAM" id="MobiDB-lite"/>
    </source>
</evidence>
<dbReference type="Gene3D" id="3.30.450.20">
    <property type="entry name" value="PAS domain"/>
    <property type="match status" value="2"/>
</dbReference>
<dbReference type="GO" id="GO:0003713">
    <property type="term" value="F:transcription coactivator activity"/>
    <property type="evidence" value="ECO:0007669"/>
    <property type="project" value="InterPro"/>
</dbReference>
<feature type="region of interest" description="Disordered" evidence="8">
    <location>
        <begin position="762"/>
        <end position="795"/>
    </location>
</feature>
<gene>
    <name evidence="11" type="ORF">PLEPLA_LOCUS37461</name>
</gene>
<dbReference type="GO" id="GO:0046983">
    <property type="term" value="F:protein dimerization activity"/>
    <property type="evidence" value="ECO:0007669"/>
    <property type="project" value="InterPro"/>
</dbReference>
<keyword evidence="5" id="KW-0010">Activator</keyword>
<comment type="subcellular location">
    <subcellularLocation>
        <location evidence="1">Nucleus</location>
    </subcellularLocation>
</comment>
<dbReference type="FunFam" id="3.30.450.20:FF:000007">
    <property type="entry name" value="Nuclear receptor coactivator"/>
    <property type="match status" value="1"/>
</dbReference>
<dbReference type="PANTHER" id="PTHR10684">
    <property type="entry name" value="NUCLEAR RECEPTOR COACTIVATOR"/>
    <property type="match status" value="1"/>
</dbReference>
<evidence type="ECO:0000259" key="9">
    <source>
        <dbReference type="PROSITE" id="PS50112"/>
    </source>
</evidence>
<dbReference type="PROSITE" id="PS50112">
    <property type="entry name" value="PAS"/>
    <property type="match status" value="1"/>
</dbReference>
<keyword evidence="12" id="KW-1185">Reference proteome</keyword>
<dbReference type="SMART" id="SM00353">
    <property type="entry name" value="HLH"/>
    <property type="match status" value="1"/>
</dbReference>
<feature type="region of interest" description="Disordered" evidence="8">
    <location>
        <begin position="866"/>
        <end position="1065"/>
    </location>
</feature>
<dbReference type="InterPro" id="IPR028819">
    <property type="entry name" value="NCOA1_bHLH"/>
</dbReference>
<keyword evidence="6" id="KW-0804">Transcription</keyword>
<dbReference type="GO" id="GO:0045944">
    <property type="term" value="P:positive regulation of transcription by RNA polymerase II"/>
    <property type="evidence" value="ECO:0007669"/>
    <property type="project" value="TreeGrafter"/>
</dbReference>
<feature type="compositionally biased region" description="Low complexity" evidence="8">
    <location>
        <begin position="951"/>
        <end position="999"/>
    </location>
</feature>
<name>A0A9N7Z3B7_PLEPL</name>
<dbReference type="Pfam" id="PF08815">
    <property type="entry name" value="Nuc_rec_co-act"/>
    <property type="match status" value="1"/>
</dbReference>
<evidence type="ECO:0000313" key="12">
    <source>
        <dbReference type="Proteomes" id="UP001153269"/>
    </source>
</evidence>
<feature type="region of interest" description="Disordered" evidence="8">
    <location>
        <begin position="178"/>
        <end position="208"/>
    </location>
</feature>
<dbReference type="InterPro" id="IPR013767">
    <property type="entry name" value="PAS_fold"/>
</dbReference>
<dbReference type="GO" id="GO:0005634">
    <property type="term" value="C:nucleus"/>
    <property type="evidence" value="ECO:0007669"/>
    <property type="project" value="UniProtKB-SubCell"/>
</dbReference>
<comment type="caution">
    <text evidence="11">The sequence shown here is derived from an EMBL/GenBank/DDBJ whole genome shotgun (WGS) entry which is preliminary data.</text>
</comment>
<keyword evidence="4" id="KW-0805">Transcription regulation</keyword>
<dbReference type="InterPro" id="IPR056193">
    <property type="entry name" value="bHLH_NCOA1-3"/>
</dbReference>
<feature type="compositionally biased region" description="Polar residues" evidence="8">
    <location>
        <begin position="809"/>
        <end position="819"/>
    </location>
</feature>
<feature type="compositionally biased region" description="Polar residues" evidence="8">
    <location>
        <begin position="1462"/>
        <end position="1474"/>
    </location>
</feature>
<dbReference type="InterPro" id="IPR010011">
    <property type="entry name" value="NCO_DUF1518"/>
</dbReference>
<dbReference type="InterPro" id="IPR014935">
    <property type="entry name" value="SRC/p160_LXXLL"/>
</dbReference>
<feature type="compositionally biased region" description="Basic and acidic residues" evidence="8">
    <location>
        <begin position="823"/>
        <end position="835"/>
    </location>
</feature>
<feature type="compositionally biased region" description="Low complexity" evidence="8">
    <location>
        <begin position="63"/>
        <end position="87"/>
    </location>
</feature>
<feature type="compositionally biased region" description="Polar residues" evidence="8">
    <location>
        <begin position="700"/>
        <end position="720"/>
    </location>
</feature>
<feature type="region of interest" description="Disordered" evidence="8">
    <location>
        <begin position="1357"/>
        <end position="1419"/>
    </location>
</feature>
<dbReference type="PROSITE" id="PS50888">
    <property type="entry name" value="BHLH"/>
    <property type="match status" value="1"/>
</dbReference>